<dbReference type="PROSITE" id="PS01063">
    <property type="entry name" value="SIGMA70_ECF"/>
    <property type="match status" value="1"/>
</dbReference>
<evidence type="ECO:0000256" key="1">
    <source>
        <dbReference type="ARBA" id="ARBA00010641"/>
    </source>
</evidence>
<dbReference type="GO" id="GO:0016987">
    <property type="term" value="F:sigma factor activity"/>
    <property type="evidence" value="ECO:0007669"/>
    <property type="project" value="UniProtKB-KW"/>
</dbReference>
<dbReference type="Pfam" id="PF04542">
    <property type="entry name" value="Sigma70_r2"/>
    <property type="match status" value="1"/>
</dbReference>
<dbReference type="Gene3D" id="1.10.10.10">
    <property type="entry name" value="Winged helix-like DNA-binding domain superfamily/Winged helix DNA-binding domain"/>
    <property type="match status" value="1"/>
</dbReference>
<name>A0A3B0VXM6_9ZZZZ</name>
<evidence type="ECO:0000313" key="7">
    <source>
        <dbReference type="EMBL" id="VAW44873.1"/>
    </source>
</evidence>
<dbReference type="PANTHER" id="PTHR43133">
    <property type="entry name" value="RNA POLYMERASE ECF-TYPE SIGMA FACTO"/>
    <property type="match status" value="1"/>
</dbReference>
<evidence type="ECO:0000256" key="2">
    <source>
        <dbReference type="ARBA" id="ARBA00023015"/>
    </source>
</evidence>
<keyword evidence="2" id="KW-0805">Transcription regulation</keyword>
<reference evidence="7" key="1">
    <citation type="submission" date="2018-06" db="EMBL/GenBank/DDBJ databases">
        <authorList>
            <person name="Zhirakovskaya E."/>
        </authorList>
    </citation>
    <scope>NUCLEOTIDE SEQUENCE</scope>
</reference>
<dbReference type="AlphaFoldDB" id="A0A3B0VXM6"/>
<dbReference type="SUPFAM" id="SSF88659">
    <property type="entry name" value="Sigma3 and sigma4 domains of RNA polymerase sigma factors"/>
    <property type="match status" value="1"/>
</dbReference>
<dbReference type="GO" id="GO:0006352">
    <property type="term" value="P:DNA-templated transcription initiation"/>
    <property type="evidence" value="ECO:0007669"/>
    <property type="project" value="InterPro"/>
</dbReference>
<keyword evidence="5" id="KW-0804">Transcription</keyword>
<dbReference type="InterPro" id="IPR013325">
    <property type="entry name" value="RNA_pol_sigma_r2"/>
</dbReference>
<dbReference type="InterPro" id="IPR014284">
    <property type="entry name" value="RNA_pol_sigma-70_dom"/>
</dbReference>
<dbReference type="InterPro" id="IPR000838">
    <property type="entry name" value="RNA_pol_sigma70_ECF_CS"/>
</dbReference>
<organism evidence="7">
    <name type="scientific">hydrothermal vent metagenome</name>
    <dbReference type="NCBI Taxonomy" id="652676"/>
    <lineage>
        <taxon>unclassified sequences</taxon>
        <taxon>metagenomes</taxon>
        <taxon>ecological metagenomes</taxon>
    </lineage>
</organism>
<protein>
    <recommendedName>
        <fullName evidence="6">RNA polymerase sigma-70 region 2 domain-containing protein</fullName>
    </recommendedName>
</protein>
<dbReference type="PANTHER" id="PTHR43133:SF8">
    <property type="entry name" value="RNA POLYMERASE SIGMA FACTOR HI_1459-RELATED"/>
    <property type="match status" value="1"/>
</dbReference>
<evidence type="ECO:0000256" key="4">
    <source>
        <dbReference type="ARBA" id="ARBA00023125"/>
    </source>
</evidence>
<gene>
    <name evidence="7" type="ORF">MNBD_GAMMA03-1617</name>
</gene>
<dbReference type="InterPro" id="IPR013324">
    <property type="entry name" value="RNA_pol_sigma_r3/r4-like"/>
</dbReference>
<evidence type="ECO:0000256" key="3">
    <source>
        <dbReference type="ARBA" id="ARBA00023082"/>
    </source>
</evidence>
<dbReference type="InterPro" id="IPR039425">
    <property type="entry name" value="RNA_pol_sigma-70-like"/>
</dbReference>
<dbReference type="GO" id="GO:0003677">
    <property type="term" value="F:DNA binding"/>
    <property type="evidence" value="ECO:0007669"/>
    <property type="project" value="UniProtKB-KW"/>
</dbReference>
<proteinExistence type="inferred from homology"/>
<comment type="similarity">
    <text evidence="1">Belongs to the sigma-70 factor family. ECF subfamily.</text>
</comment>
<dbReference type="EMBL" id="UOFC01000027">
    <property type="protein sequence ID" value="VAW44873.1"/>
    <property type="molecule type" value="Genomic_DNA"/>
</dbReference>
<feature type="domain" description="RNA polymerase sigma-70 region 2" evidence="6">
    <location>
        <begin position="21"/>
        <end position="82"/>
    </location>
</feature>
<dbReference type="SUPFAM" id="SSF88946">
    <property type="entry name" value="Sigma2 domain of RNA polymerase sigma factors"/>
    <property type="match status" value="1"/>
</dbReference>
<dbReference type="InterPro" id="IPR036388">
    <property type="entry name" value="WH-like_DNA-bd_sf"/>
</dbReference>
<evidence type="ECO:0000259" key="6">
    <source>
        <dbReference type="Pfam" id="PF04542"/>
    </source>
</evidence>
<dbReference type="NCBIfam" id="TIGR02937">
    <property type="entry name" value="sigma70-ECF"/>
    <property type="match status" value="1"/>
</dbReference>
<keyword evidence="3" id="KW-0731">Sigma factor</keyword>
<sequence length="177" mass="21087">MSERILIQQAKSGCQASFSQLIKVYQTRLYQYLLARCQNSYDADDVLQDTFISAYKYLHSYNDNWQFNTWLFTIANRLIKKQHKFSYQYDELPTIDTSVELEELSIDENNIWVQIKKVVNSQSYDLLWFFYVEELSIKEIAQILQKSQSWVKIVLYRSKKKLSINSSIIALSKDYLM</sequence>
<keyword evidence="4" id="KW-0238">DNA-binding</keyword>
<accession>A0A3B0VXM6</accession>
<dbReference type="Gene3D" id="1.10.1740.10">
    <property type="match status" value="1"/>
</dbReference>
<dbReference type="InterPro" id="IPR007627">
    <property type="entry name" value="RNA_pol_sigma70_r2"/>
</dbReference>
<evidence type="ECO:0000256" key="5">
    <source>
        <dbReference type="ARBA" id="ARBA00023163"/>
    </source>
</evidence>